<dbReference type="EC" id="4.2.1.11" evidence="4"/>
<dbReference type="OrthoDB" id="1739814at2759"/>
<dbReference type="VEuPathDB" id="FungiDB:ASPGLDRAFT_136436"/>
<dbReference type="PANTHER" id="PTHR11902">
    <property type="entry name" value="ENOLASE"/>
    <property type="match status" value="1"/>
</dbReference>
<dbReference type="Pfam" id="PF03952">
    <property type="entry name" value="Enolase_N"/>
    <property type="match status" value="1"/>
</dbReference>
<dbReference type="SUPFAM" id="SSF51604">
    <property type="entry name" value="Enolase C-terminal domain-like"/>
    <property type="match status" value="1"/>
</dbReference>
<keyword evidence="9" id="KW-1185">Reference proteome</keyword>
<dbReference type="InterPro" id="IPR036849">
    <property type="entry name" value="Enolase-like_C_sf"/>
</dbReference>
<evidence type="ECO:0000256" key="5">
    <source>
        <dbReference type="ARBA" id="ARBA00023152"/>
    </source>
</evidence>
<dbReference type="InterPro" id="IPR029017">
    <property type="entry name" value="Enolase-like_N"/>
</dbReference>
<dbReference type="SMART" id="SM01193">
    <property type="entry name" value="Enolase_N"/>
    <property type="match status" value="1"/>
</dbReference>
<dbReference type="EMBL" id="KV878916">
    <property type="protein sequence ID" value="OJJ79620.1"/>
    <property type="molecule type" value="Genomic_DNA"/>
</dbReference>
<dbReference type="GO" id="GO:0004634">
    <property type="term" value="F:phosphopyruvate hydratase activity"/>
    <property type="evidence" value="ECO:0007669"/>
    <property type="project" value="UniProtKB-EC"/>
</dbReference>
<dbReference type="STRING" id="1160497.A0A1L9V6S2"/>
<evidence type="ECO:0000256" key="3">
    <source>
        <dbReference type="ARBA" id="ARBA00009604"/>
    </source>
</evidence>
<dbReference type="AlphaFoldDB" id="A0A1L9V6S2"/>
<name>A0A1L9V6S2_ASPGL</name>
<feature type="domain" description="Enolase N-terminal" evidence="7">
    <location>
        <begin position="2"/>
        <end position="139"/>
    </location>
</feature>
<organism evidence="8 9">
    <name type="scientific">Aspergillus glaucus CBS 516.65</name>
    <dbReference type="NCBI Taxonomy" id="1160497"/>
    <lineage>
        <taxon>Eukaryota</taxon>
        <taxon>Fungi</taxon>
        <taxon>Dikarya</taxon>
        <taxon>Ascomycota</taxon>
        <taxon>Pezizomycotina</taxon>
        <taxon>Eurotiomycetes</taxon>
        <taxon>Eurotiomycetidae</taxon>
        <taxon>Eurotiales</taxon>
        <taxon>Aspergillaceae</taxon>
        <taxon>Aspergillus</taxon>
        <taxon>Aspergillus subgen. Aspergillus</taxon>
    </lineage>
</organism>
<comment type="pathway">
    <text evidence="2">Carbohydrate degradation; glycolysis; pyruvate from D-glyceraldehyde 3-phosphate: step 4/5.</text>
</comment>
<dbReference type="InterPro" id="IPR020810">
    <property type="entry name" value="Enolase_C"/>
</dbReference>
<comment type="cofactor">
    <cofactor evidence="1">
        <name>Mg(2+)</name>
        <dbReference type="ChEBI" id="CHEBI:18420"/>
    </cofactor>
</comment>
<dbReference type="UniPathway" id="UPA00109">
    <property type="reaction ID" value="UER00187"/>
</dbReference>
<keyword evidence="5" id="KW-0324">Glycolysis</keyword>
<evidence type="ECO:0000256" key="4">
    <source>
        <dbReference type="ARBA" id="ARBA00012058"/>
    </source>
</evidence>
<reference evidence="9" key="1">
    <citation type="journal article" date="2017" name="Genome Biol.">
        <title>Comparative genomics reveals high biological diversity and specific adaptations in the industrially and medically important fungal genus Aspergillus.</title>
        <authorList>
            <person name="de Vries R.P."/>
            <person name="Riley R."/>
            <person name="Wiebenga A."/>
            <person name="Aguilar-Osorio G."/>
            <person name="Amillis S."/>
            <person name="Uchima C.A."/>
            <person name="Anderluh G."/>
            <person name="Asadollahi M."/>
            <person name="Askin M."/>
            <person name="Barry K."/>
            <person name="Battaglia E."/>
            <person name="Bayram O."/>
            <person name="Benocci T."/>
            <person name="Braus-Stromeyer S.A."/>
            <person name="Caldana C."/>
            <person name="Canovas D."/>
            <person name="Cerqueira G.C."/>
            <person name="Chen F."/>
            <person name="Chen W."/>
            <person name="Choi C."/>
            <person name="Clum A."/>
            <person name="Dos Santos R.A."/>
            <person name="Damasio A.R."/>
            <person name="Diallinas G."/>
            <person name="Emri T."/>
            <person name="Fekete E."/>
            <person name="Flipphi M."/>
            <person name="Freyberg S."/>
            <person name="Gallo A."/>
            <person name="Gournas C."/>
            <person name="Habgood R."/>
            <person name="Hainaut M."/>
            <person name="Harispe M.L."/>
            <person name="Henrissat B."/>
            <person name="Hilden K.S."/>
            <person name="Hope R."/>
            <person name="Hossain A."/>
            <person name="Karabika E."/>
            <person name="Karaffa L."/>
            <person name="Karanyi Z."/>
            <person name="Krasevec N."/>
            <person name="Kuo A."/>
            <person name="Kusch H."/>
            <person name="LaButti K."/>
            <person name="Lagendijk E.L."/>
            <person name="Lapidus A."/>
            <person name="Levasseur A."/>
            <person name="Lindquist E."/>
            <person name="Lipzen A."/>
            <person name="Logrieco A.F."/>
            <person name="MacCabe A."/>
            <person name="Maekelae M.R."/>
            <person name="Malavazi I."/>
            <person name="Melin P."/>
            <person name="Meyer V."/>
            <person name="Mielnichuk N."/>
            <person name="Miskei M."/>
            <person name="Molnar A.P."/>
            <person name="Mule G."/>
            <person name="Ngan C.Y."/>
            <person name="Orejas M."/>
            <person name="Orosz E."/>
            <person name="Ouedraogo J.P."/>
            <person name="Overkamp K.M."/>
            <person name="Park H.-S."/>
            <person name="Perrone G."/>
            <person name="Piumi F."/>
            <person name="Punt P.J."/>
            <person name="Ram A.F."/>
            <person name="Ramon A."/>
            <person name="Rauscher S."/>
            <person name="Record E."/>
            <person name="Riano-Pachon D.M."/>
            <person name="Robert V."/>
            <person name="Roehrig J."/>
            <person name="Ruller R."/>
            <person name="Salamov A."/>
            <person name="Salih N.S."/>
            <person name="Samson R.A."/>
            <person name="Sandor E."/>
            <person name="Sanguinetti M."/>
            <person name="Schuetze T."/>
            <person name="Sepcic K."/>
            <person name="Shelest E."/>
            <person name="Sherlock G."/>
            <person name="Sophianopoulou V."/>
            <person name="Squina F.M."/>
            <person name="Sun H."/>
            <person name="Susca A."/>
            <person name="Todd R.B."/>
            <person name="Tsang A."/>
            <person name="Unkles S.E."/>
            <person name="van de Wiele N."/>
            <person name="van Rossen-Uffink D."/>
            <person name="Oliveira J.V."/>
            <person name="Vesth T.C."/>
            <person name="Visser J."/>
            <person name="Yu J.-H."/>
            <person name="Zhou M."/>
            <person name="Andersen M.R."/>
            <person name="Archer D.B."/>
            <person name="Baker S.E."/>
            <person name="Benoit I."/>
            <person name="Brakhage A.A."/>
            <person name="Braus G.H."/>
            <person name="Fischer R."/>
            <person name="Frisvad J.C."/>
            <person name="Goldman G.H."/>
            <person name="Houbraken J."/>
            <person name="Oakley B."/>
            <person name="Pocsi I."/>
            <person name="Scazzocchio C."/>
            <person name="Seiboth B."/>
            <person name="vanKuyk P.A."/>
            <person name="Wortman J."/>
            <person name="Dyer P.S."/>
            <person name="Grigoriev I.V."/>
        </authorList>
    </citation>
    <scope>NUCLEOTIDE SEQUENCE [LARGE SCALE GENOMIC DNA]</scope>
    <source>
        <strain evidence="9">CBS 516.65</strain>
    </source>
</reference>
<keyword evidence="6" id="KW-0456">Lyase</keyword>
<dbReference type="Gene3D" id="3.20.20.120">
    <property type="entry name" value="Enolase-like C-terminal domain"/>
    <property type="match status" value="1"/>
</dbReference>
<proteinExistence type="inferred from homology"/>
<dbReference type="GO" id="GO:0006096">
    <property type="term" value="P:glycolytic process"/>
    <property type="evidence" value="ECO:0007669"/>
    <property type="project" value="UniProtKB-UniPathway"/>
</dbReference>
<gene>
    <name evidence="8" type="ORF">ASPGLDRAFT_136436</name>
</gene>
<dbReference type="Proteomes" id="UP000184300">
    <property type="component" value="Unassembled WGS sequence"/>
</dbReference>
<dbReference type="InterPro" id="IPR020811">
    <property type="entry name" value="Enolase_N"/>
</dbReference>
<dbReference type="Gene3D" id="3.30.390.10">
    <property type="entry name" value="Enolase-like, N-terminal domain"/>
    <property type="match status" value="1"/>
</dbReference>
<comment type="similarity">
    <text evidence="3">Belongs to the enolase family.</text>
</comment>
<evidence type="ECO:0000256" key="1">
    <source>
        <dbReference type="ARBA" id="ARBA00001946"/>
    </source>
</evidence>
<evidence type="ECO:0000313" key="8">
    <source>
        <dbReference type="EMBL" id="OJJ79620.1"/>
    </source>
</evidence>
<dbReference type="PANTHER" id="PTHR11902:SF6">
    <property type="entry name" value="ENOLASE"/>
    <property type="match status" value="1"/>
</dbReference>
<evidence type="ECO:0000256" key="2">
    <source>
        <dbReference type="ARBA" id="ARBA00005031"/>
    </source>
</evidence>
<dbReference type="SUPFAM" id="SSF54826">
    <property type="entry name" value="Enolase N-terminal domain-like"/>
    <property type="match status" value="1"/>
</dbReference>
<dbReference type="Pfam" id="PF00113">
    <property type="entry name" value="Enolase_C"/>
    <property type="match status" value="1"/>
</dbReference>
<dbReference type="GeneID" id="34457717"/>
<evidence type="ECO:0000256" key="6">
    <source>
        <dbReference type="ARBA" id="ARBA00023239"/>
    </source>
</evidence>
<dbReference type="InterPro" id="IPR000941">
    <property type="entry name" value="Enolase"/>
</dbReference>
<protein>
    <recommendedName>
        <fullName evidence="4">phosphopyruvate hydratase</fullName>
        <ecNumber evidence="4">4.2.1.11</ecNumber>
    </recommendedName>
</protein>
<evidence type="ECO:0000313" key="9">
    <source>
        <dbReference type="Proteomes" id="UP000184300"/>
    </source>
</evidence>
<sequence length="248" mass="26703">MIRSIQAAQRLDSRGNPTVQVDLTIDRGKSTPSTFRALVPSGASTGAHEATELRDNKLSVYGGKGVETAVQKVEEVIAPALIKSGLRVDTDQKRIDALLKDLDNTKNKSKLGANAILGVSMACARAGVACLDIPLYEFLRQESGAKKLYVMPVPFFNVLNGGVHSGNKMAFQETMIAPVGVTSTLHIFPALMFCWCSVTGSSQFAPGAKYMVTDVLGLHAKGECLLSFWLVQENCPGRLPLQCHPSLR</sequence>
<dbReference type="GO" id="GO:0000287">
    <property type="term" value="F:magnesium ion binding"/>
    <property type="evidence" value="ECO:0007669"/>
    <property type="project" value="InterPro"/>
</dbReference>
<evidence type="ECO:0000259" key="7">
    <source>
        <dbReference type="SMART" id="SM01193"/>
    </source>
</evidence>
<dbReference type="PRINTS" id="PR00148">
    <property type="entry name" value="ENOLASE"/>
</dbReference>
<dbReference type="RefSeq" id="XP_022396318.1">
    <property type="nucleotide sequence ID" value="XM_022541456.1"/>
</dbReference>
<accession>A0A1L9V6S2</accession>
<dbReference type="GO" id="GO:0000015">
    <property type="term" value="C:phosphopyruvate hydratase complex"/>
    <property type="evidence" value="ECO:0007669"/>
    <property type="project" value="InterPro"/>
</dbReference>